<comment type="caution">
    <text evidence="1">The sequence shown here is derived from an EMBL/GenBank/DDBJ whole genome shotgun (WGS) entry which is preliminary data.</text>
</comment>
<accession>A0ABT0KU46</accession>
<sequence length="148" mass="16362">MPNQTVVFNNNRSLKNQVIFGSENKVIHSFRIHGNEKYAAELLELIGSVALVAVEKKVRIQYVIEDVRIIKSVKERLNAKGELEPVGTEYYCVVAKPLTTLCAHAVDYRKHIKTLLDDKGLTAVDVKGLQAGGASINSFAISVAWVII</sequence>
<evidence type="ECO:0000313" key="2">
    <source>
        <dbReference type="Proteomes" id="UP001202134"/>
    </source>
</evidence>
<keyword evidence="2" id="KW-1185">Reference proteome</keyword>
<dbReference type="Proteomes" id="UP001202134">
    <property type="component" value="Unassembled WGS sequence"/>
</dbReference>
<protein>
    <submittedName>
        <fullName evidence="1">Uncharacterized protein</fullName>
    </submittedName>
</protein>
<dbReference type="EMBL" id="JAKIKU010000013">
    <property type="protein sequence ID" value="MCL1047299.1"/>
    <property type="molecule type" value="Genomic_DNA"/>
</dbReference>
<evidence type="ECO:0000313" key="1">
    <source>
        <dbReference type="EMBL" id="MCL1047299.1"/>
    </source>
</evidence>
<name>A0ABT0KU46_9GAMM</name>
<organism evidence="1 2">
    <name type="scientific">Shewanella electrodiphila</name>
    <dbReference type="NCBI Taxonomy" id="934143"/>
    <lineage>
        <taxon>Bacteria</taxon>
        <taxon>Pseudomonadati</taxon>
        <taxon>Pseudomonadota</taxon>
        <taxon>Gammaproteobacteria</taxon>
        <taxon>Alteromonadales</taxon>
        <taxon>Shewanellaceae</taxon>
        <taxon>Shewanella</taxon>
    </lineage>
</organism>
<gene>
    <name evidence="1" type="ORF">L2737_18530</name>
</gene>
<reference evidence="1 2" key="1">
    <citation type="submission" date="2022-01" db="EMBL/GenBank/DDBJ databases">
        <title>Whole genome-based taxonomy of the Shewanellaceae.</title>
        <authorList>
            <person name="Martin-Rodriguez A.J."/>
        </authorList>
    </citation>
    <scope>NUCLEOTIDE SEQUENCE [LARGE SCALE GENOMIC DNA]</scope>
    <source>
        <strain evidence="1 2">DSM 24955</strain>
    </source>
</reference>
<proteinExistence type="predicted"/>
<dbReference type="RefSeq" id="WP_248956718.1">
    <property type="nucleotide sequence ID" value="NZ_JAKIKU010000013.1"/>
</dbReference>